<sequence length="125" mass="14288">MKSPRTEESIRKRWNYIKQETIKFCSAVEHVENNPLSGIGVISVAATVIYPNLTKEVIEVQRMDVKAKKANAMAKLRDAEARRMDAEAKTRAEDTRNILTNVSNMDDDTWAWFIKKHAKIRARGA</sequence>
<accession>A0AAD8V8Y0</accession>
<gene>
    <name evidence="2" type="ORF">QYE76_007804</name>
</gene>
<evidence type="ECO:0000313" key="2">
    <source>
        <dbReference type="EMBL" id="KAK1596763.1"/>
    </source>
</evidence>
<keyword evidence="3" id="KW-1185">Reference proteome</keyword>
<dbReference type="EMBL" id="JAUUTY010000645">
    <property type="protein sequence ID" value="KAK1596763.1"/>
    <property type="molecule type" value="Genomic_DNA"/>
</dbReference>
<evidence type="ECO:0000313" key="3">
    <source>
        <dbReference type="Proteomes" id="UP001231189"/>
    </source>
</evidence>
<reference evidence="2" key="1">
    <citation type="submission" date="2023-07" db="EMBL/GenBank/DDBJ databases">
        <title>A chromosome-level genome assembly of Lolium multiflorum.</title>
        <authorList>
            <person name="Chen Y."/>
            <person name="Copetti D."/>
            <person name="Kolliker R."/>
            <person name="Studer B."/>
        </authorList>
    </citation>
    <scope>NUCLEOTIDE SEQUENCE</scope>
    <source>
        <strain evidence="2">02402/16</strain>
        <tissue evidence="2">Leaf</tissue>
    </source>
</reference>
<name>A0AAD8V8Y0_LOLMU</name>
<protein>
    <submittedName>
        <fullName evidence="2">Uncharacterized protein</fullName>
    </submittedName>
</protein>
<feature type="coiled-coil region" evidence="1">
    <location>
        <begin position="62"/>
        <end position="89"/>
    </location>
</feature>
<evidence type="ECO:0000256" key="1">
    <source>
        <dbReference type="SAM" id="Coils"/>
    </source>
</evidence>
<keyword evidence="1" id="KW-0175">Coiled coil</keyword>
<comment type="caution">
    <text evidence="2">The sequence shown here is derived from an EMBL/GenBank/DDBJ whole genome shotgun (WGS) entry which is preliminary data.</text>
</comment>
<proteinExistence type="predicted"/>
<organism evidence="2 3">
    <name type="scientific">Lolium multiflorum</name>
    <name type="common">Italian ryegrass</name>
    <name type="synonym">Lolium perenne subsp. multiflorum</name>
    <dbReference type="NCBI Taxonomy" id="4521"/>
    <lineage>
        <taxon>Eukaryota</taxon>
        <taxon>Viridiplantae</taxon>
        <taxon>Streptophyta</taxon>
        <taxon>Embryophyta</taxon>
        <taxon>Tracheophyta</taxon>
        <taxon>Spermatophyta</taxon>
        <taxon>Magnoliopsida</taxon>
        <taxon>Liliopsida</taxon>
        <taxon>Poales</taxon>
        <taxon>Poaceae</taxon>
        <taxon>BOP clade</taxon>
        <taxon>Pooideae</taxon>
        <taxon>Poodae</taxon>
        <taxon>Poeae</taxon>
        <taxon>Poeae Chloroplast Group 2 (Poeae type)</taxon>
        <taxon>Loliodinae</taxon>
        <taxon>Loliinae</taxon>
        <taxon>Lolium</taxon>
    </lineage>
</organism>
<dbReference type="AlphaFoldDB" id="A0AAD8V8Y0"/>
<dbReference type="Proteomes" id="UP001231189">
    <property type="component" value="Unassembled WGS sequence"/>
</dbReference>